<comment type="similarity">
    <text evidence="1">Belongs to the sigma-70 factor family. ECF subfamily.</text>
</comment>
<keyword evidence="8" id="KW-1185">Reference proteome</keyword>
<evidence type="ECO:0000259" key="6">
    <source>
        <dbReference type="Pfam" id="PF08281"/>
    </source>
</evidence>
<dbReference type="InterPro" id="IPR007627">
    <property type="entry name" value="RNA_pol_sigma70_r2"/>
</dbReference>
<evidence type="ECO:0000256" key="3">
    <source>
        <dbReference type="ARBA" id="ARBA00023082"/>
    </source>
</evidence>
<gene>
    <name evidence="7" type="ORF">OM074_08330</name>
</gene>
<dbReference type="InterPro" id="IPR039425">
    <property type="entry name" value="RNA_pol_sigma-70-like"/>
</dbReference>
<sequence length="195" mass="23084">MKAQTSDSDAGLVLQLKNNNIEAFDSLYHRYSEKLYNFAYSFLKNHEDCKEIIQETFIRLWEKKHQIDTTKSFKSYLFKISYNLIIDQLRNRLKDKKYQEFLAHHFQSAVTEFESNIDYDIIKDKIGSVLEELPEKRKQIFLLSREEGLSHKEIAEKLSISEKTVENQIGLSLKYLRSRLSKDFIAILLFIALFS</sequence>
<dbReference type="RefSeq" id="WP_301199004.1">
    <property type="nucleotide sequence ID" value="NZ_JAPDPI010000014.1"/>
</dbReference>
<protein>
    <submittedName>
        <fullName evidence="7">RNA polymerase sigma-70 factor</fullName>
    </submittedName>
</protein>
<dbReference type="InterPro" id="IPR036388">
    <property type="entry name" value="WH-like_DNA-bd_sf"/>
</dbReference>
<dbReference type="InterPro" id="IPR014284">
    <property type="entry name" value="RNA_pol_sigma-70_dom"/>
</dbReference>
<dbReference type="Gene3D" id="1.10.10.10">
    <property type="entry name" value="Winged helix-like DNA-binding domain superfamily/Winged helix DNA-binding domain"/>
    <property type="match status" value="1"/>
</dbReference>
<dbReference type="NCBIfam" id="TIGR02937">
    <property type="entry name" value="sigma70-ECF"/>
    <property type="match status" value="1"/>
</dbReference>
<organism evidence="7 8">
    <name type="scientific">Plebeiibacterium marinum</name>
    <dbReference type="NCBI Taxonomy" id="2992111"/>
    <lineage>
        <taxon>Bacteria</taxon>
        <taxon>Pseudomonadati</taxon>
        <taxon>Bacteroidota</taxon>
        <taxon>Bacteroidia</taxon>
        <taxon>Marinilabiliales</taxon>
        <taxon>Marinilabiliaceae</taxon>
        <taxon>Plebeiibacterium</taxon>
    </lineage>
</organism>
<dbReference type="GO" id="GO:0006352">
    <property type="term" value="P:DNA-templated transcription initiation"/>
    <property type="evidence" value="ECO:0007669"/>
    <property type="project" value="InterPro"/>
</dbReference>
<keyword evidence="2" id="KW-0805">Transcription regulation</keyword>
<dbReference type="AlphaFoldDB" id="A0AAE3MDP3"/>
<dbReference type="PANTHER" id="PTHR43133:SF46">
    <property type="entry name" value="RNA POLYMERASE SIGMA-70 FACTOR ECF SUBFAMILY"/>
    <property type="match status" value="1"/>
</dbReference>
<name>A0AAE3MDP3_9BACT</name>
<feature type="domain" description="RNA polymerase sigma factor 70 region 4 type 2" evidence="6">
    <location>
        <begin position="125"/>
        <end position="174"/>
    </location>
</feature>
<reference evidence="7" key="1">
    <citation type="submission" date="2022-10" db="EMBL/GenBank/DDBJ databases">
        <authorList>
            <person name="Yu W.X."/>
        </authorList>
    </citation>
    <scope>NUCLEOTIDE SEQUENCE</scope>
    <source>
        <strain evidence="7">D04</strain>
    </source>
</reference>
<dbReference type="NCBIfam" id="TIGR02985">
    <property type="entry name" value="Sig70_bacteroi1"/>
    <property type="match status" value="1"/>
</dbReference>
<dbReference type="Pfam" id="PF08281">
    <property type="entry name" value="Sigma70_r4_2"/>
    <property type="match status" value="1"/>
</dbReference>
<dbReference type="EMBL" id="JAPDPI010000014">
    <property type="protein sequence ID" value="MCW3805634.1"/>
    <property type="molecule type" value="Genomic_DNA"/>
</dbReference>
<dbReference type="InterPro" id="IPR013249">
    <property type="entry name" value="RNA_pol_sigma70_r4_t2"/>
</dbReference>
<feature type="domain" description="RNA polymerase sigma-70 region 2" evidence="5">
    <location>
        <begin position="27"/>
        <end position="92"/>
    </location>
</feature>
<dbReference type="Pfam" id="PF04542">
    <property type="entry name" value="Sigma70_r2"/>
    <property type="match status" value="1"/>
</dbReference>
<dbReference type="InterPro" id="IPR014327">
    <property type="entry name" value="RNA_pol_sigma70_bacteroid"/>
</dbReference>
<dbReference type="CDD" id="cd06171">
    <property type="entry name" value="Sigma70_r4"/>
    <property type="match status" value="1"/>
</dbReference>
<dbReference type="PANTHER" id="PTHR43133">
    <property type="entry name" value="RNA POLYMERASE ECF-TYPE SIGMA FACTO"/>
    <property type="match status" value="1"/>
</dbReference>
<dbReference type="GO" id="GO:0003677">
    <property type="term" value="F:DNA binding"/>
    <property type="evidence" value="ECO:0007669"/>
    <property type="project" value="InterPro"/>
</dbReference>
<keyword evidence="4" id="KW-0804">Transcription</keyword>
<keyword evidence="3" id="KW-0731">Sigma factor</keyword>
<dbReference type="InterPro" id="IPR013325">
    <property type="entry name" value="RNA_pol_sigma_r2"/>
</dbReference>
<dbReference type="InterPro" id="IPR013324">
    <property type="entry name" value="RNA_pol_sigma_r3/r4-like"/>
</dbReference>
<dbReference type="GO" id="GO:0016987">
    <property type="term" value="F:sigma factor activity"/>
    <property type="evidence" value="ECO:0007669"/>
    <property type="project" value="UniProtKB-KW"/>
</dbReference>
<comment type="caution">
    <text evidence="7">The sequence shown here is derived from an EMBL/GenBank/DDBJ whole genome shotgun (WGS) entry which is preliminary data.</text>
</comment>
<dbReference type="Gene3D" id="1.10.1740.10">
    <property type="match status" value="1"/>
</dbReference>
<dbReference type="SUPFAM" id="SSF88946">
    <property type="entry name" value="Sigma2 domain of RNA polymerase sigma factors"/>
    <property type="match status" value="1"/>
</dbReference>
<evidence type="ECO:0000256" key="4">
    <source>
        <dbReference type="ARBA" id="ARBA00023163"/>
    </source>
</evidence>
<proteinExistence type="inferred from homology"/>
<evidence type="ECO:0000313" key="8">
    <source>
        <dbReference type="Proteomes" id="UP001207408"/>
    </source>
</evidence>
<evidence type="ECO:0000256" key="2">
    <source>
        <dbReference type="ARBA" id="ARBA00023015"/>
    </source>
</evidence>
<dbReference type="SUPFAM" id="SSF88659">
    <property type="entry name" value="Sigma3 and sigma4 domains of RNA polymerase sigma factors"/>
    <property type="match status" value="1"/>
</dbReference>
<evidence type="ECO:0000313" key="7">
    <source>
        <dbReference type="EMBL" id="MCW3805634.1"/>
    </source>
</evidence>
<dbReference type="Proteomes" id="UP001207408">
    <property type="component" value="Unassembled WGS sequence"/>
</dbReference>
<evidence type="ECO:0000256" key="1">
    <source>
        <dbReference type="ARBA" id="ARBA00010641"/>
    </source>
</evidence>
<evidence type="ECO:0000259" key="5">
    <source>
        <dbReference type="Pfam" id="PF04542"/>
    </source>
</evidence>
<accession>A0AAE3MDP3</accession>